<dbReference type="EC" id="2.4.99.12" evidence="3 10"/>
<dbReference type="Gene3D" id="3.40.50.11720">
    <property type="entry name" value="3-Deoxy-D-manno-octulosonic-acid transferase, N-terminal domain"/>
    <property type="match status" value="1"/>
</dbReference>
<dbReference type="RefSeq" id="WP_060848859.1">
    <property type="nucleotide sequence ID" value="NZ_AP014704.1"/>
</dbReference>
<evidence type="ECO:0000259" key="11">
    <source>
        <dbReference type="Pfam" id="PF04413"/>
    </source>
</evidence>
<keyword evidence="10" id="KW-0448">Lipopolysaccharide biosynthesis</keyword>
<accession>A0A0C6FRJ4</accession>
<keyword evidence="10" id="KW-1003">Cell membrane</keyword>
<dbReference type="Gene3D" id="3.40.50.2000">
    <property type="entry name" value="Glycogen Phosphorylase B"/>
    <property type="match status" value="1"/>
</dbReference>
<reference evidence="13" key="2">
    <citation type="submission" date="2015-01" db="EMBL/GenBank/DDBJ databases">
        <title>Complete genome sequence of Methylobacterium aquaticum strain 22A.</title>
        <authorList>
            <person name="Tani A."/>
            <person name="Ogura Y."/>
            <person name="Hayashi T."/>
        </authorList>
    </citation>
    <scope>NUCLEOTIDE SEQUENCE [LARGE SCALE GENOMIC DNA]</scope>
    <source>
        <strain evidence="13">MA-22A</strain>
    </source>
</reference>
<evidence type="ECO:0000256" key="2">
    <source>
        <dbReference type="ARBA" id="ARBA00004713"/>
    </source>
</evidence>
<dbReference type="EMBL" id="AP014704">
    <property type="protein sequence ID" value="BAQ48029.1"/>
    <property type="molecule type" value="Genomic_DNA"/>
</dbReference>
<evidence type="ECO:0000256" key="4">
    <source>
        <dbReference type="ARBA" id="ARBA00019077"/>
    </source>
</evidence>
<dbReference type="InterPro" id="IPR007507">
    <property type="entry name" value="Glycos_transf_N"/>
</dbReference>
<feature type="domain" description="3-deoxy-D-manno-octulosonic-acid transferase N-terminal" evidence="11">
    <location>
        <begin position="51"/>
        <end position="225"/>
    </location>
</feature>
<dbReference type="GO" id="GO:0005886">
    <property type="term" value="C:plasma membrane"/>
    <property type="evidence" value="ECO:0007669"/>
    <property type="project" value="UniProtKB-SubCell"/>
</dbReference>
<gene>
    <name evidence="12" type="primary">kdtA</name>
    <name evidence="12" type="ORF">Maq22A_c25765</name>
</gene>
<organism evidence="12 13">
    <name type="scientific">Methylobacterium aquaticum</name>
    <dbReference type="NCBI Taxonomy" id="270351"/>
    <lineage>
        <taxon>Bacteria</taxon>
        <taxon>Pseudomonadati</taxon>
        <taxon>Pseudomonadota</taxon>
        <taxon>Alphaproteobacteria</taxon>
        <taxon>Hyphomicrobiales</taxon>
        <taxon>Methylobacteriaceae</taxon>
        <taxon>Methylobacterium</taxon>
    </lineage>
</organism>
<dbReference type="InterPro" id="IPR039901">
    <property type="entry name" value="Kdotransferase"/>
</dbReference>
<dbReference type="PANTHER" id="PTHR42755:SF1">
    <property type="entry name" value="3-DEOXY-D-MANNO-OCTULOSONIC ACID TRANSFERASE, MITOCHONDRIAL-RELATED"/>
    <property type="match status" value="1"/>
</dbReference>
<feature type="site" description="Transition state stabilizer" evidence="9">
    <location>
        <position position="146"/>
    </location>
</feature>
<evidence type="ECO:0000256" key="3">
    <source>
        <dbReference type="ARBA" id="ARBA00012621"/>
    </source>
</evidence>
<keyword evidence="5 10" id="KW-0808">Transferase</keyword>
<dbReference type="GO" id="GO:0009244">
    <property type="term" value="P:lipopolysaccharide core region biosynthetic process"/>
    <property type="evidence" value="ECO:0007669"/>
    <property type="project" value="UniProtKB-UniRule"/>
</dbReference>
<comment type="pathway">
    <text evidence="2 10">Bacterial outer membrane biogenesis; LPS core biosynthesis.</text>
</comment>
<protein>
    <recommendedName>
        <fullName evidence="4 10">3-deoxy-D-manno-octulosonic acid transferase</fullName>
        <shortName evidence="10">Kdo transferase</shortName>
        <ecNumber evidence="3 10">2.4.99.12</ecNumber>
    </recommendedName>
    <alternativeName>
        <fullName evidence="6 10">Lipid IV(A) 3-deoxy-D-manno-octulosonic acid transferase</fullName>
    </alternativeName>
</protein>
<dbReference type="KEGG" id="maqu:Maq22A_c25765"/>
<comment type="function">
    <text evidence="1 10">Involved in lipopolysaccharide (LPS) biosynthesis. Catalyzes the transfer of 3-deoxy-D-manno-octulosonate (Kdo) residue(s) from CMP-Kdo to lipid IV(A), the tetraacyldisaccharide-1,4'-bisphosphate precursor of lipid A.</text>
</comment>
<evidence type="ECO:0000256" key="8">
    <source>
        <dbReference type="PIRSR" id="PIRSR639901-1"/>
    </source>
</evidence>
<evidence type="ECO:0000313" key="12">
    <source>
        <dbReference type="EMBL" id="BAQ48029.1"/>
    </source>
</evidence>
<dbReference type="SUPFAM" id="SSF53756">
    <property type="entry name" value="UDP-Glycosyltransferase/glycogen phosphorylase"/>
    <property type="match status" value="1"/>
</dbReference>
<comment type="similarity">
    <text evidence="10">Belongs to the glycosyltransferase group 1 family.</text>
</comment>
<name>A0A0C6FRJ4_9HYPH</name>
<dbReference type="Proteomes" id="UP000061432">
    <property type="component" value="Chromosome"/>
</dbReference>
<dbReference type="OrthoDB" id="9789797at2"/>
<keyword evidence="10" id="KW-0472">Membrane</keyword>
<dbReference type="GO" id="GO:0043842">
    <property type="term" value="F:Kdo transferase activity"/>
    <property type="evidence" value="ECO:0007669"/>
    <property type="project" value="UniProtKB-EC"/>
</dbReference>
<dbReference type="STRING" id="270351.Maq22A_c25765"/>
<evidence type="ECO:0000313" key="13">
    <source>
        <dbReference type="Proteomes" id="UP000061432"/>
    </source>
</evidence>
<evidence type="ECO:0000256" key="1">
    <source>
        <dbReference type="ARBA" id="ARBA00003394"/>
    </source>
</evidence>
<dbReference type="AlphaFoldDB" id="A0A0C6FRJ4"/>
<evidence type="ECO:0000256" key="5">
    <source>
        <dbReference type="ARBA" id="ARBA00022679"/>
    </source>
</evidence>
<dbReference type="PANTHER" id="PTHR42755">
    <property type="entry name" value="3-DEOXY-MANNO-OCTULOSONATE CYTIDYLYLTRANSFERASE"/>
    <property type="match status" value="1"/>
</dbReference>
<dbReference type="Pfam" id="PF04413">
    <property type="entry name" value="Glycos_transf_N"/>
    <property type="match status" value="1"/>
</dbReference>
<dbReference type="GO" id="GO:0009245">
    <property type="term" value="P:lipid A biosynthetic process"/>
    <property type="evidence" value="ECO:0007669"/>
    <property type="project" value="TreeGrafter"/>
</dbReference>
<feature type="active site" description="Proton acceptor" evidence="8">
    <location>
        <position position="78"/>
    </location>
</feature>
<evidence type="ECO:0000256" key="10">
    <source>
        <dbReference type="RuleBase" id="RU365103"/>
    </source>
</evidence>
<proteinExistence type="inferred from homology"/>
<evidence type="ECO:0000256" key="9">
    <source>
        <dbReference type="PIRSR" id="PIRSR639901-2"/>
    </source>
</evidence>
<dbReference type="UniPathway" id="UPA00958"/>
<comment type="catalytic activity">
    <reaction evidence="7 10">
        <text>lipid IVA (E. coli) + CMP-3-deoxy-beta-D-manno-octulosonate = alpha-Kdo-(2-&gt;6)-lipid IVA (E. coli) + CMP + H(+)</text>
        <dbReference type="Rhea" id="RHEA:28066"/>
        <dbReference type="ChEBI" id="CHEBI:15378"/>
        <dbReference type="ChEBI" id="CHEBI:58603"/>
        <dbReference type="ChEBI" id="CHEBI:60364"/>
        <dbReference type="ChEBI" id="CHEBI:60377"/>
        <dbReference type="ChEBI" id="CHEBI:85987"/>
        <dbReference type="EC" id="2.4.99.12"/>
    </reaction>
</comment>
<comment type="subcellular location">
    <subcellularLocation>
        <location evidence="10">Cell membrane</location>
    </subcellularLocation>
</comment>
<sequence length="444" mass="47342">MRREETRPREQRPGDLPALLRAYHYGLIAGEPALAGLLAWRRRRGKEDPVRLPERTGRPGRPRPAGPLVWAHGASIGEALSLLGLVERLTRRGFTVLVTSGTRTSAELLARRLPAGALHQFVPLDAPRYVARFLDHWQPDLALVAESELWPNTILALHARGVPLILVNGRMSERSARGWGRTPAVARALLSRVALCLAQSREEAERFARLGAPRVETGGNLKFDAGPPPVEPEALRQLQGVTQGRPVWLAASTHPGEEAAAAAVHRALARTHPGLLTIVVPRHPDRGAEVAAQAAAAGLRVGRRATGGQPHDKVDLYVADTVGELGLFYRLCPLVFVGGSLARHGGQNPIEPARLGAAILTGPHVRNFAQVYGALERAGGARTVRDGQELTAAVDGLLGDPDGRRAMARAGAAAIEAAGGATDRAMAALEPFICQLIIAGRFAS</sequence>
<reference evidence="12 13" key="1">
    <citation type="journal article" date="2015" name="Genome Announc.">
        <title>Complete Genome Sequence of Methylobacterium aquaticum Strain 22A, Isolated from Racomitrium japonicum Moss.</title>
        <authorList>
            <person name="Tani A."/>
            <person name="Ogura Y."/>
            <person name="Hayashi T."/>
            <person name="Kimbara K."/>
        </authorList>
    </citation>
    <scope>NUCLEOTIDE SEQUENCE [LARGE SCALE GENOMIC DNA]</scope>
    <source>
        <strain evidence="12 13">MA-22A</strain>
    </source>
</reference>
<evidence type="ECO:0000256" key="7">
    <source>
        <dbReference type="ARBA" id="ARBA00049183"/>
    </source>
</evidence>
<feature type="site" description="Transition state stabilizer" evidence="9">
    <location>
        <position position="222"/>
    </location>
</feature>
<dbReference type="PATRIC" id="fig|270351.10.peg.4940"/>
<dbReference type="InterPro" id="IPR038107">
    <property type="entry name" value="Glycos_transf_N_sf"/>
</dbReference>
<evidence type="ECO:0000256" key="6">
    <source>
        <dbReference type="ARBA" id="ARBA00031445"/>
    </source>
</evidence>